<dbReference type="InterPro" id="IPR039448">
    <property type="entry name" value="Beta_helix"/>
</dbReference>
<name>A0A8J3GP89_9MICO</name>
<evidence type="ECO:0000313" key="3">
    <source>
        <dbReference type="EMBL" id="GHF09563.1"/>
    </source>
</evidence>
<dbReference type="Proteomes" id="UP000617531">
    <property type="component" value="Unassembled WGS sequence"/>
</dbReference>
<feature type="signal peptide" evidence="1">
    <location>
        <begin position="1"/>
        <end position="40"/>
    </location>
</feature>
<dbReference type="EMBL" id="BNAI01000001">
    <property type="protein sequence ID" value="GHF09563.1"/>
    <property type="molecule type" value="Genomic_DNA"/>
</dbReference>
<reference evidence="3" key="1">
    <citation type="journal article" date="2014" name="Int. J. Syst. Evol. Microbiol.">
        <title>Complete genome sequence of Corynebacterium casei LMG S-19264T (=DSM 44701T), isolated from a smear-ripened cheese.</title>
        <authorList>
            <consortium name="US DOE Joint Genome Institute (JGI-PGF)"/>
            <person name="Walter F."/>
            <person name="Albersmeier A."/>
            <person name="Kalinowski J."/>
            <person name="Ruckert C."/>
        </authorList>
    </citation>
    <scope>NUCLEOTIDE SEQUENCE</scope>
    <source>
        <strain evidence="3">CGMCC 1.16548</strain>
    </source>
</reference>
<dbReference type="Pfam" id="PF13229">
    <property type="entry name" value="Beta_helix"/>
    <property type="match status" value="1"/>
</dbReference>
<keyword evidence="4" id="KW-1185">Reference proteome</keyword>
<dbReference type="InterPro" id="IPR011050">
    <property type="entry name" value="Pectin_lyase_fold/virulence"/>
</dbReference>
<sequence>MPGSPLPVSQPRRRVRLAAVALSIATIAAFAPLTASAAHAATTLTASPTGAGTACSASAPCTVATALAKARGGDVVVLMAGSYGAPVLTGTGGSTAAPIRVRPATGAAVSFSKVQTYLPNVTWSGLTVTLLLYVYPSAVNTVVENFTMAKAGSFLRANGTVVRNSVFSGGIDRDAVQIKDATGVTLEGNVIRDYRLSSSTSTAHVDCVQVYDAAQVRIVRNSISGCSNAGVILSPGIGLGISGIEISGNFIQGCIVVSTTCKGGSALDVREASASNVVVRNNSIVDGATRLVPRTGLVFDRNIVSYLADCTAPITASVVQAWNSGACATPARLGLDGNRQGTVAFVNRPAGDLHVADGVSFTIDPGATVALTVPVVGRDGTVLRTSTAGADD</sequence>
<protein>
    <recommendedName>
        <fullName evidence="2">Right handed beta helix domain-containing protein</fullName>
    </recommendedName>
</protein>
<accession>A0A8J3GP89</accession>
<dbReference type="SUPFAM" id="SSF51126">
    <property type="entry name" value="Pectin lyase-like"/>
    <property type="match status" value="1"/>
</dbReference>
<dbReference type="AlphaFoldDB" id="A0A8J3GP89"/>
<evidence type="ECO:0000259" key="2">
    <source>
        <dbReference type="Pfam" id="PF13229"/>
    </source>
</evidence>
<dbReference type="RefSeq" id="WP_191282061.1">
    <property type="nucleotide sequence ID" value="NZ_BNAI01000001.1"/>
</dbReference>
<proteinExistence type="predicted"/>
<reference evidence="3" key="2">
    <citation type="submission" date="2020-09" db="EMBL/GenBank/DDBJ databases">
        <authorList>
            <person name="Sun Q."/>
            <person name="Zhou Y."/>
        </authorList>
    </citation>
    <scope>NUCLEOTIDE SEQUENCE</scope>
    <source>
        <strain evidence="3">CGMCC 1.16548</strain>
    </source>
</reference>
<evidence type="ECO:0000313" key="4">
    <source>
        <dbReference type="Proteomes" id="UP000617531"/>
    </source>
</evidence>
<dbReference type="InterPro" id="IPR012334">
    <property type="entry name" value="Pectin_lyas_fold"/>
</dbReference>
<organism evidence="3 4">
    <name type="scientific">Pseudolysinimonas yzui</name>
    <dbReference type="NCBI Taxonomy" id="2708254"/>
    <lineage>
        <taxon>Bacteria</taxon>
        <taxon>Bacillati</taxon>
        <taxon>Actinomycetota</taxon>
        <taxon>Actinomycetes</taxon>
        <taxon>Micrococcales</taxon>
        <taxon>Microbacteriaceae</taxon>
        <taxon>Pseudolysinimonas</taxon>
    </lineage>
</organism>
<dbReference type="InterPro" id="IPR006626">
    <property type="entry name" value="PbH1"/>
</dbReference>
<gene>
    <name evidence="3" type="ORF">GCM10011600_08230</name>
</gene>
<dbReference type="SMART" id="SM00710">
    <property type="entry name" value="PbH1"/>
    <property type="match status" value="4"/>
</dbReference>
<comment type="caution">
    <text evidence="3">The sequence shown here is derived from an EMBL/GenBank/DDBJ whole genome shotgun (WGS) entry which is preliminary data.</text>
</comment>
<feature type="domain" description="Right handed beta helix" evidence="2">
    <location>
        <begin position="158"/>
        <end position="288"/>
    </location>
</feature>
<feature type="chain" id="PRO_5035282842" description="Right handed beta helix domain-containing protein" evidence="1">
    <location>
        <begin position="41"/>
        <end position="392"/>
    </location>
</feature>
<keyword evidence="1" id="KW-0732">Signal</keyword>
<evidence type="ECO:0000256" key="1">
    <source>
        <dbReference type="SAM" id="SignalP"/>
    </source>
</evidence>
<dbReference type="Gene3D" id="2.160.20.10">
    <property type="entry name" value="Single-stranded right-handed beta-helix, Pectin lyase-like"/>
    <property type="match status" value="1"/>
</dbReference>